<reference evidence="1 2" key="1">
    <citation type="submission" date="2016-03" db="EMBL/GenBank/DDBJ databases">
        <title>Comparative genomics of the ectomycorrhizal sister species Rhizopogon vinicolor and Rhizopogon vesiculosus (Basidiomycota: Boletales) reveals a divergence of the mating type B locus.</title>
        <authorList>
            <person name="Mujic A.B."/>
            <person name="Kuo A."/>
            <person name="Tritt A."/>
            <person name="Lipzen A."/>
            <person name="Chen C."/>
            <person name="Johnson J."/>
            <person name="Sharma A."/>
            <person name="Barry K."/>
            <person name="Grigoriev I.V."/>
            <person name="Spatafora J.W."/>
        </authorList>
    </citation>
    <scope>NUCLEOTIDE SEQUENCE [LARGE SCALE GENOMIC DNA]</scope>
    <source>
        <strain evidence="1 2">AM-OR11-056</strain>
    </source>
</reference>
<dbReference type="AlphaFoldDB" id="A0A1J8QBS3"/>
<proteinExistence type="predicted"/>
<sequence>MFRACFDLDGNATLKDSALAYGKALIYLFRTYPDETADIRTGSMDKNLWISWRRLYLPWALKQCEISYRRMVRAHKDASETLEQKYQADTRSALRMAVVAGLDHFTDSDDINLVWDGQFQLASNLPEVDWLMDCAEHFDKIKDDHVAGDALLLLSGVPNLSSSLATGIQARIAPFLNRTSSDPELFRLRHSALRAAFRSLDTVDSFRCDESLSHAILNSICPSPPSDRTIQYADAIRLLNFTKWPEGSDLGIPLSKTQFLILYVLPTPNVDNLERYTPYCNALVRCMGADQLPCLRATALHIARTIRKNLVELSVARVGTLGDLIECDELCQALLAIFCADGKDNSPNPNTDYDLHYLRFIFALAKHYGSRLRKHRLIGRYKTIMEHWCSSDDNHQTPSNCTFYLAGILFRIQECAPDFHVDTNRRWDLLRGAWHSAYKYDRLYDDDIDIDVLRTLVTGTSVYMPSDVSRNDLEVLRVWLGNALYQLGSRQPLRDRDIVSAVRGLEDEVHCRLEALRQKA</sequence>
<dbReference type="EMBL" id="LVVM01005254">
    <property type="protein sequence ID" value="OJA11065.1"/>
    <property type="molecule type" value="Genomic_DNA"/>
</dbReference>
<keyword evidence="2" id="KW-1185">Reference proteome</keyword>
<dbReference type="Proteomes" id="UP000183567">
    <property type="component" value="Unassembled WGS sequence"/>
</dbReference>
<protein>
    <submittedName>
        <fullName evidence="1">Uncharacterized protein</fullName>
    </submittedName>
</protein>
<accession>A0A1J8QBS3</accession>
<evidence type="ECO:0000313" key="1">
    <source>
        <dbReference type="EMBL" id="OJA11065.1"/>
    </source>
</evidence>
<organism evidence="1 2">
    <name type="scientific">Rhizopogon vesiculosus</name>
    <dbReference type="NCBI Taxonomy" id="180088"/>
    <lineage>
        <taxon>Eukaryota</taxon>
        <taxon>Fungi</taxon>
        <taxon>Dikarya</taxon>
        <taxon>Basidiomycota</taxon>
        <taxon>Agaricomycotina</taxon>
        <taxon>Agaricomycetes</taxon>
        <taxon>Agaricomycetidae</taxon>
        <taxon>Boletales</taxon>
        <taxon>Suillineae</taxon>
        <taxon>Rhizopogonaceae</taxon>
        <taxon>Rhizopogon</taxon>
    </lineage>
</organism>
<name>A0A1J8QBS3_9AGAM</name>
<dbReference type="OrthoDB" id="2675275at2759"/>
<gene>
    <name evidence="1" type="ORF">AZE42_06931</name>
</gene>
<comment type="caution">
    <text evidence="1">The sequence shown here is derived from an EMBL/GenBank/DDBJ whole genome shotgun (WGS) entry which is preliminary data.</text>
</comment>
<evidence type="ECO:0000313" key="2">
    <source>
        <dbReference type="Proteomes" id="UP000183567"/>
    </source>
</evidence>